<accession>A0A0N5CTW8</accession>
<proteinExistence type="predicted"/>
<dbReference type="AlphaFoldDB" id="A0A0N5CTW8"/>
<reference evidence="1 2" key="2">
    <citation type="submission" date="2018-11" db="EMBL/GenBank/DDBJ databases">
        <authorList>
            <consortium name="Pathogen Informatics"/>
        </authorList>
    </citation>
    <scope>NUCLEOTIDE SEQUENCE [LARGE SCALE GENOMIC DNA]</scope>
</reference>
<evidence type="ECO:0000313" key="1">
    <source>
        <dbReference type="EMBL" id="VDN00332.1"/>
    </source>
</evidence>
<name>A0A0N5CTW8_THECL</name>
<dbReference type="EMBL" id="UYYF01002183">
    <property type="protein sequence ID" value="VDN00332.1"/>
    <property type="molecule type" value="Genomic_DNA"/>
</dbReference>
<protein>
    <submittedName>
        <fullName evidence="3">Ovule protein</fullName>
    </submittedName>
</protein>
<keyword evidence="2" id="KW-1185">Reference proteome</keyword>
<dbReference type="Proteomes" id="UP000276776">
    <property type="component" value="Unassembled WGS sequence"/>
</dbReference>
<sequence>MSWKIRWEDLNGNELKKEKKKCRCLRRLHGFSFESEALLGINNHASVYNEKNLTSISSLQFLHLDENEANFSLGRFRLESCSSALIFIRERSNLHNSLVYIV</sequence>
<reference evidence="3" key="1">
    <citation type="submission" date="2017-02" db="UniProtKB">
        <authorList>
            <consortium name="WormBaseParasite"/>
        </authorList>
    </citation>
    <scope>IDENTIFICATION</scope>
</reference>
<gene>
    <name evidence="1" type="ORF">TCLT_LOCUS3669</name>
</gene>
<dbReference type="WBParaSite" id="TCLT_0000368001-mRNA-1">
    <property type="protein sequence ID" value="TCLT_0000368001-mRNA-1"/>
    <property type="gene ID" value="TCLT_0000368001"/>
</dbReference>
<organism evidence="3">
    <name type="scientific">Thelazia callipaeda</name>
    <name type="common">Oriental eyeworm</name>
    <name type="synonym">Parasitic nematode</name>
    <dbReference type="NCBI Taxonomy" id="103827"/>
    <lineage>
        <taxon>Eukaryota</taxon>
        <taxon>Metazoa</taxon>
        <taxon>Ecdysozoa</taxon>
        <taxon>Nematoda</taxon>
        <taxon>Chromadorea</taxon>
        <taxon>Rhabditida</taxon>
        <taxon>Spirurina</taxon>
        <taxon>Spiruromorpha</taxon>
        <taxon>Thelazioidea</taxon>
        <taxon>Thelaziidae</taxon>
        <taxon>Thelazia</taxon>
    </lineage>
</organism>
<evidence type="ECO:0000313" key="3">
    <source>
        <dbReference type="WBParaSite" id="TCLT_0000368001-mRNA-1"/>
    </source>
</evidence>
<dbReference type="STRING" id="103827.A0A0N5CTW8"/>
<evidence type="ECO:0000313" key="2">
    <source>
        <dbReference type="Proteomes" id="UP000276776"/>
    </source>
</evidence>